<feature type="binding site" description="axial binding residue" evidence="7">
    <location>
        <position position="458"/>
    </location>
    <ligand>
        <name>heme</name>
        <dbReference type="ChEBI" id="CHEBI:30413"/>
    </ligand>
    <ligandPart>
        <name>Fe</name>
        <dbReference type="ChEBI" id="CHEBI:18248"/>
    </ligandPart>
</feature>
<evidence type="ECO:0000256" key="5">
    <source>
        <dbReference type="ARBA" id="ARBA00023004"/>
    </source>
</evidence>
<dbReference type="GO" id="GO:0016712">
    <property type="term" value="F:oxidoreductase activity, acting on paired donors, with incorporation or reduction of molecular oxygen, reduced flavin or flavoprotein as one donor, and incorporation of one atom of oxygen"/>
    <property type="evidence" value="ECO:0007669"/>
    <property type="project" value="TreeGrafter"/>
</dbReference>
<dbReference type="SUPFAM" id="SSF48264">
    <property type="entry name" value="Cytochrome P450"/>
    <property type="match status" value="1"/>
</dbReference>
<dbReference type="AlphaFoldDB" id="A0A5E4MFR8"/>
<dbReference type="GO" id="GO:0020037">
    <property type="term" value="F:heme binding"/>
    <property type="evidence" value="ECO:0007669"/>
    <property type="project" value="InterPro"/>
</dbReference>
<accession>A0A5E4MFR8</accession>
<dbReference type="PANTHER" id="PTHR24300:SF413">
    <property type="entry name" value="CYTOCHROME P450 18A1"/>
    <property type="match status" value="1"/>
</dbReference>
<reference evidence="9 10" key="1">
    <citation type="submission" date="2019-08" db="EMBL/GenBank/DDBJ databases">
        <authorList>
            <person name="Alioto T."/>
            <person name="Alioto T."/>
            <person name="Gomez Garrido J."/>
        </authorList>
    </citation>
    <scope>NUCLEOTIDE SEQUENCE [LARGE SCALE GENOMIC DNA]</scope>
</reference>
<dbReference type="InterPro" id="IPR036396">
    <property type="entry name" value="Cyt_P450_sf"/>
</dbReference>
<gene>
    <name evidence="9" type="ORF">CINCED_3A007816</name>
</gene>
<dbReference type="Pfam" id="PF00067">
    <property type="entry name" value="p450"/>
    <property type="match status" value="1"/>
</dbReference>
<sequence length="514" mass="58407">MAAETIMSPDGRGYSRELWLNVVATALGLTYSAYRQLRAARTLPPGPWGVPFLGYAPFLSNHCTYLKYNELARQYGPICSFTQRGNTVILLSDHKLIKTAFDMKSVTGRPNDGYMDIIGGYGAVNSTGKLWESQRKFLHLVLRHMGMTFTGHNRLNMESRIMIEVSTLTETFHKACGKPIDLNAGSLCLAITNVISSLTMSVRFEPNDPRFERYMHMVDEGFKLFGMLRPVSLFLPRRHLADERNIQQKIKNNHQEIAGYFQNIIEEHRNTFDSNFVRDLVDAYLLEIQKSENAGTMDQLFQGLDPNRQIQQILGDLFSAGMETIKNTILWAMVYMLHYPDVMTKVQDEIDSVVGQYKSPVLDDYPHLPYTQATLYEVLRKSSITPLGTTHATTSDVTLNGYHIPTGAQIIPLQHFVHNDPNLWDDPEAFKPERFINAEGKVKKPDCFLPFGVGRRKCLGETLAQMELYLFFSTLLHEFNVCLPDGDELPSMDGQIGITLTPQSFKVVMKKRTR</sequence>
<dbReference type="FunFam" id="1.10.630.10:FF:000036">
    <property type="entry name" value="CYtochrome P450 family"/>
    <property type="match status" value="1"/>
</dbReference>
<organism evidence="9 10">
    <name type="scientific">Cinara cedri</name>
    <dbReference type="NCBI Taxonomy" id="506608"/>
    <lineage>
        <taxon>Eukaryota</taxon>
        <taxon>Metazoa</taxon>
        <taxon>Ecdysozoa</taxon>
        <taxon>Arthropoda</taxon>
        <taxon>Hexapoda</taxon>
        <taxon>Insecta</taxon>
        <taxon>Pterygota</taxon>
        <taxon>Neoptera</taxon>
        <taxon>Paraneoptera</taxon>
        <taxon>Hemiptera</taxon>
        <taxon>Sternorrhyncha</taxon>
        <taxon>Aphidomorpha</taxon>
        <taxon>Aphidoidea</taxon>
        <taxon>Aphididae</taxon>
        <taxon>Lachninae</taxon>
        <taxon>Cinara</taxon>
    </lineage>
</organism>
<dbReference type="Gene3D" id="1.10.630.10">
    <property type="entry name" value="Cytochrome P450"/>
    <property type="match status" value="1"/>
</dbReference>
<keyword evidence="3 7" id="KW-0479">Metal-binding</keyword>
<dbReference type="PANTHER" id="PTHR24300">
    <property type="entry name" value="CYTOCHROME P450 508A4-RELATED"/>
    <property type="match status" value="1"/>
</dbReference>
<evidence type="ECO:0000256" key="6">
    <source>
        <dbReference type="ARBA" id="ARBA00023033"/>
    </source>
</evidence>
<keyword evidence="10" id="KW-1185">Reference proteome</keyword>
<keyword evidence="4 8" id="KW-0560">Oxidoreductase</keyword>
<keyword evidence="6 8" id="KW-0503">Monooxygenase</keyword>
<dbReference type="GO" id="GO:0008395">
    <property type="term" value="F:steroid hydroxylase activity"/>
    <property type="evidence" value="ECO:0007669"/>
    <property type="project" value="TreeGrafter"/>
</dbReference>
<dbReference type="GO" id="GO:0006805">
    <property type="term" value="P:xenobiotic metabolic process"/>
    <property type="evidence" value="ECO:0007669"/>
    <property type="project" value="TreeGrafter"/>
</dbReference>
<comment type="cofactor">
    <cofactor evidence="1 7">
        <name>heme</name>
        <dbReference type="ChEBI" id="CHEBI:30413"/>
    </cofactor>
</comment>
<evidence type="ECO:0000313" key="9">
    <source>
        <dbReference type="EMBL" id="VVC30306.1"/>
    </source>
</evidence>
<dbReference type="PRINTS" id="PR00385">
    <property type="entry name" value="P450"/>
</dbReference>
<evidence type="ECO:0000256" key="7">
    <source>
        <dbReference type="PIRSR" id="PIRSR602401-1"/>
    </source>
</evidence>
<name>A0A5E4MFR8_9HEMI</name>
<dbReference type="PROSITE" id="PS00086">
    <property type="entry name" value="CYTOCHROME_P450"/>
    <property type="match status" value="1"/>
</dbReference>
<keyword evidence="5 7" id="KW-0408">Iron</keyword>
<dbReference type="Proteomes" id="UP000325440">
    <property type="component" value="Unassembled WGS sequence"/>
</dbReference>
<proteinExistence type="inferred from homology"/>
<evidence type="ECO:0000256" key="4">
    <source>
        <dbReference type="ARBA" id="ARBA00023002"/>
    </source>
</evidence>
<dbReference type="OrthoDB" id="1055148at2759"/>
<dbReference type="GO" id="GO:0005737">
    <property type="term" value="C:cytoplasm"/>
    <property type="evidence" value="ECO:0007669"/>
    <property type="project" value="TreeGrafter"/>
</dbReference>
<protein>
    <submittedName>
        <fullName evidence="9">Cytochrome P450, conserved site,Cytochrome P450,Cytochrome P450, E-class, group I</fullName>
    </submittedName>
</protein>
<dbReference type="EMBL" id="CABPRJ010000512">
    <property type="protein sequence ID" value="VVC30306.1"/>
    <property type="molecule type" value="Genomic_DNA"/>
</dbReference>
<keyword evidence="7 8" id="KW-0349">Heme</keyword>
<dbReference type="InterPro" id="IPR017972">
    <property type="entry name" value="Cyt_P450_CS"/>
</dbReference>
<dbReference type="InterPro" id="IPR001128">
    <property type="entry name" value="Cyt_P450"/>
</dbReference>
<evidence type="ECO:0000256" key="1">
    <source>
        <dbReference type="ARBA" id="ARBA00001971"/>
    </source>
</evidence>
<evidence type="ECO:0000256" key="3">
    <source>
        <dbReference type="ARBA" id="ARBA00022723"/>
    </source>
</evidence>
<dbReference type="GO" id="GO:0006082">
    <property type="term" value="P:organic acid metabolic process"/>
    <property type="evidence" value="ECO:0007669"/>
    <property type="project" value="TreeGrafter"/>
</dbReference>
<dbReference type="PRINTS" id="PR00463">
    <property type="entry name" value="EP450I"/>
</dbReference>
<evidence type="ECO:0000256" key="2">
    <source>
        <dbReference type="ARBA" id="ARBA00010617"/>
    </source>
</evidence>
<dbReference type="InterPro" id="IPR050182">
    <property type="entry name" value="Cytochrome_P450_fam2"/>
</dbReference>
<evidence type="ECO:0000256" key="8">
    <source>
        <dbReference type="RuleBase" id="RU000461"/>
    </source>
</evidence>
<dbReference type="GO" id="GO:0005506">
    <property type="term" value="F:iron ion binding"/>
    <property type="evidence" value="ECO:0007669"/>
    <property type="project" value="InterPro"/>
</dbReference>
<evidence type="ECO:0000313" key="10">
    <source>
        <dbReference type="Proteomes" id="UP000325440"/>
    </source>
</evidence>
<dbReference type="InterPro" id="IPR002401">
    <property type="entry name" value="Cyt_P450_E_grp-I"/>
</dbReference>
<comment type="similarity">
    <text evidence="2 8">Belongs to the cytochrome P450 family.</text>
</comment>